<evidence type="ECO:0000256" key="2">
    <source>
        <dbReference type="SAM" id="Phobius"/>
    </source>
</evidence>
<dbReference type="Proteomes" id="UP000676079">
    <property type="component" value="Chromosome"/>
</dbReference>
<dbReference type="PANTHER" id="PTHR23542:SF1">
    <property type="entry name" value="MAJOR FACILITATOR SUPERFAMILY (MFS) PROFILE DOMAIN-CONTAINING PROTEIN"/>
    <property type="match status" value="1"/>
</dbReference>
<keyword evidence="2" id="KW-0812">Transmembrane</keyword>
<keyword evidence="2" id="KW-1133">Transmembrane helix</keyword>
<feature type="transmembrane region" description="Helical" evidence="2">
    <location>
        <begin position="155"/>
        <end position="175"/>
    </location>
</feature>
<dbReference type="Gene3D" id="1.20.1250.20">
    <property type="entry name" value="MFS general substrate transporter like domains"/>
    <property type="match status" value="1"/>
</dbReference>
<keyword evidence="2" id="KW-0472">Membrane</keyword>
<feature type="transmembrane region" description="Helical" evidence="2">
    <location>
        <begin position="20"/>
        <end position="44"/>
    </location>
</feature>
<evidence type="ECO:0000256" key="1">
    <source>
        <dbReference type="SAM" id="MobiDB-lite"/>
    </source>
</evidence>
<gene>
    <name evidence="3" type="ORF">KGD84_10435</name>
</gene>
<feature type="transmembrane region" description="Helical" evidence="2">
    <location>
        <begin position="181"/>
        <end position="201"/>
    </location>
</feature>
<accession>A0ABX8BWC4</accession>
<evidence type="ECO:0008006" key="5">
    <source>
        <dbReference type="Google" id="ProtNLM"/>
    </source>
</evidence>
<feature type="compositionally biased region" description="Basic residues" evidence="1">
    <location>
        <begin position="201"/>
        <end position="216"/>
    </location>
</feature>
<dbReference type="SUPFAM" id="SSF103473">
    <property type="entry name" value="MFS general substrate transporter"/>
    <property type="match status" value="1"/>
</dbReference>
<dbReference type="InterPro" id="IPR036259">
    <property type="entry name" value="MFS_trans_sf"/>
</dbReference>
<reference evidence="3 4" key="1">
    <citation type="submission" date="2021-05" db="EMBL/GenBank/DDBJ databases">
        <title>Direct Submission.</title>
        <authorList>
            <person name="Li K."/>
            <person name="Gao J."/>
        </authorList>
    </citation>
    <scope>NUCLEOTIDE SEQUENCE [LARGE SCALE GENOMIC DNA]</scope>
    <source>
        <strain evidence="3 4">Mg02</strain>
    </source>
</reference>
<keyword evidence="4" id="KW-1185">Reference proteome</keyword>
<dbReference type="PANTHER" id="PTHR23542">
    <property type="match status" value="1"/>
</dbReference>
<evidence type="ECO:0000313" key="3">
    <source>
        <dbReference type="EMBL" id="QUX24638.1"/>
    </source>
</evidence>
<dbReference type="RefSeq" id="WP_260697207.1">
    <property type="nucleotide sequence ID" value="NZ_CP074133.1"/>
</dbReference>
<name>A0ABX8BWC4_9ACTN</name>
<evidence type="ECO:0000313" key="4">
    <source>
        <dbReference type="Proteomes" id="UP000676079"/>
    </source>
</evidence>
<organism evidence="3 4">
    <name type="scientific">Nocardiopsis changdeensis</name>
    <dbReference type="NCBI Taxonomy" id="2831969"/>
    <lineage>
        <taxon>Bacteria</taxon>
        <taxon>Bacillati</taxon>
        <taxon>Actinomycetota</taxon>
        <taxon>Actinomycetes</taxon>
        <taxon>Streptosporangiales</taxon>
        <taxon>Nocardiopsidaceae</taxon>
        <taxon>Nocardiopsis</taxon>
    </lineage>
</organism>
<protein>
    <recommendedName>
        <fullName evidence="5">MFS transporter</fullName>
    </recommendedName>
</protein>
<feature type="transmembrane region" description="Helical" evidence="2">
    <location>
        <begin position="84"/>
        <end position="104"/>
    </location>
</feature>
<dbReference type="Pfam" id="PF07690">
    <property type="entry name" value="MFS_1"/>
    <property type="match status" value="1"/>
</dbReference>
<feature type="region of interest" description="Disordered" evidence="1">
    <location>
        <begin position="201"/>
        <end position="225"/>
    </location>
</feature>
<dbReference type="EMBL" id="CP074133">
    <property type="protein sequence ID" value="QUX24638.1"/>
    <property type="molecule type" value="Genomic_DNA"/>
</dbReference>
<sequence length="225" mass="23156">MSSPHGADSYRAVLRTPGAVRFFAPAMLGRLSFGLLGLALVLSVTAAADSYAVVGAATAAYGASATALAPARARLIDRHGMPRALVPMAFLAAAGLLALAFLTWRPGAPAWSLIALPALIGVVIPPLGPVTRTLWSRLFHDRDGLRQRAYSLDSVVEEAVFLAGPLLLGALLPFAPPAAGLAGAALLLVAGAVPLAGAPLARRRPRRRGTRPRTAARRPGGPCCP</sequence>
<feature type="transmembrane region" description="Helical" evidence="2">
    <location>
        <begin position="50"/>
        <end position="72"/>
    </location>
</feature>
<dbReference type="InterPro" id="IPR011701">
    <property type="entry name" value="MFS"/>
</dbReference>
<feature type="transmembrane region" description="Helical" evidence="2">
    <location>
        <begin position="110"/>
        <end position="135"/>
    </location>
</feature>
<proteinExistence type="predicted"/>